<gene>
    <name evidence="1" type="ordered locus">HMPREF0733_10080</name>
</gene>
<name>E3H4J2_ROTDC</name>
<evidence type="ECO:0000313" key="1">
    <source>
        <dbReference type="EMBL" id="ADP39538.1"/>
    </source>
</evidence>
<protein>
    <submittedName>
        <fullName evidence="1">Uncharacterized protein</fullName>
    </submittedName>
</protein>
<dbReference type="EMBL" id="CP002280">
    <property type="protein sequence ID" value="ADP39538.1"/>
    <property type="molecule type" value="Genomic_DNA"/>
</dbReference>
<dbReference type="Proteomes" id="UP000000387">
    <property type="component" value="Chromosome"/>
</dbReference>
<evidence type="ECO:0000313" key="2">
    <source>
        <dbReference type="Proteomes" id="UP000000387"/>
    </source>
</evidence>
<organism evidence="1 2">
    <name type="scientific">Rothia dentocariosa (strain ATCC 17931 / CDC X599 / XDIA)</name>
    <dbReference type="NCBI Taxonomy" id="762948"/>
    <lineage>
        <taxon>Bacteria</taxon>
        <taxon>Bacillati</taxon>
        <taxon>Actinomycetota</taxon>
        <taxon>Actinomycetes</taxon>
        <taxon>Micrococcales</taxon>
        <taxon>Micrococcaceae</taxon>
        <taxon>Rothia</taxon>
    </lineage>
</organism>
<sequence>MLYPFLSRGTGKELIRTYSAATFLIIVGQPEKLLGKYRL</sequence>
<proteinExistence type="predicted"/>
<accession>E3H4J2</accession>
<dbReference type="KEGG" id="rdn:HMPREF0733_10080"/>
<dbReference type="AlphaFoldDB" id="E3H4J2"/>
<reference evidence="2" key="1">
    <citation type="submission" date="2010-10" db="EMBL/GenBank/DDBJ databases">
        <title>The complete genome of Rothia dentocariosa ATCC 17931.</title>
        <authorList>
            <person name="Muzny D."/>
            <person name="Qin X."/>
            <person name="Buhay C."/>
            <person name="Dugan-Rocha S."/>
            <person name="Ding Y."/>
            <person name="Chen G."/>
            <person name="Hawes A."/>
            <person name="Holder M."/>
            <person name="Jhangiani S."/>
            <person name="Johnson A."/>
            <person name="Khan Z."/>
            <person name="Li Z."/>
            <person name="Liu W."/>
            <person name="Liu X."/>
            <person name="Perez L."/>
            <person name="Shen H."/>
            <person name="Wang Q."/>
            <person name="Watt J."/>
            <person name="Xi L."/>
            <person name="Xin Y."/>
            <person name="Zhou J."/>
            <person name="Deng J."/>
            <person name="Jiang H."/>
            <person name="Liu Y."/>
            <person name="Qu J."/>
            <person name="Song X.-Z."/>
            <person name="Zhang L."/>
            <person name="Villasana D."/>
            <person name="Johnson A."/>
            <person name="Liu J."/>
            <person name="Liyanage D."/>
            <person name="Lorensuhewa L."/>
            <person name="Robinson T."/>
            <person name="Song A."/>
            <person name="Song B.-B."/>
            <person name="Dinh H."/>
            <person name="Thornton R."/>
            <person name="Coyle M."/>
            <person name="Francisco L."/>
            <person name="Jackson L."/>
            <person name="Javaid M."/>
            <person name="Korchina V."/>
            <person name="Kovar C."/>
            <person name="Mata R."/>
            <person name="Mathew T."/>
            <person name="Ngo R."/>
            <person name="Nguyen L."/>
            <person name="Nguyen N."/>
            <person name="Okwuonu G."/>
            <person name="Ongeri F."/>
            <person name="Pham C."/>
            <person name="Simmons D."/>
            <person name="Wilczek-Boney K."/>
            <person name="Hale W."/>
            <person name="Jakkamsetti A."/>
            <person name="Pham P."/>
            <person name="Ruth R."/>
            <person name="San Lucas F."/>
            <person name="Warren J."/>
            <person name="Zhang J."/>
            <person name="Zhao Z."/>
            <person name="Zhou C."/>
            <person name="Zhu D."/>
            <person name="Lee S."/>
            <person name="Bess C."/>
            <person name="Blankenburg K."/>
            <person name="Forbes L."/>
            <person name="Fu Q."/>
            <person name="Gubbala S."/>
            <person name="Hirani K."/>
            <person name="Jayaseelan J.C."/>
            <person name="Lara F."/>
            <person name="Munidasa M."/>
            <person name="Palculict T."/>
            <person name="Patil S."/>
            <person name="Pu L.-L."/>
            <person name="Saada N."/>
            <person name="Tang L."/>
            <person name="Weissenberger G."/>
            <person name="Zhu Y."/>
            <person name="Hemphill L."/>
            <person name="Shang Y."/>
            <person name="Youmans B."/>
            <person name="Ayvaz T."/>
            <person name="Ross M."/>
            <person name="Santibanez J."/>
            <person name="Aqrawi P."/>
            <person name="Gross S."/>
            <person name="Joshi V."/>
            <person name="Fowler G."/>
            <person name="Nazareth L."/>
            <person name="Reid J."/>
            <person name="Worley K."/>
            <person name="Petrosino J."/>
            <person name="Highlander S."/>
            <person name="Gibbs R."/>
        </authorList>
    </citation>
    <scope>NUCLEOTIDE SEQUENCE [LARGE SCALE GENOMIC DNA]</scope>
    <source>
        <strain evidence="2">ATCC 17931 / CDC X599 / XDIA</strain>
    </source>
</reference>
<dbReference type="HOGENOM" id="CLU_3316376_0_0_11"/>